<reference evidence="3 4" key="1">
    <citation type="submission" date="2024-01" db="EMBL/GenBank/DDBJ databases">
        <title>Complete genome of Cladobotryum mycophilum ATHUM6906.</title>
        <authorList>
            <person name="Christinaki A.C."/>
            <person name="Myridakis A.I."/>
            <person name="Kouvelis V.N."/>
        </authorList>
    </citation>
    <scope>NUCLEOTIDE SEQUENCE [LARGE SCALE GENOMIC DNA]</scope>
    <source>
        <strain evidence="3 4">ATHUM6906</strain>
    </source>
</reference>
<evidence type="ECO:0000313" key="4">
    <source>
        <dbReference type="Proteomes" id="UP001338125"/>
    </source>
</evidence>
<organism evidence="3 4">
    <name type="scientific">Cladobotryum mycophilum</name>
    <dbReference type="NCBI Taxonomy" id="491253"/>
    <lineage>
        <taxon>Eukaryota</taxon>
        <taxon>Fungi</taxon>
        <taxon>Dikarya</taxon>
        <taxon>Ascomycota</taxon>
        <taxon>Pezizomycotina</taxon>
        <taxon>Sordariomycetes</taxon>
        <taxon>Hypocreomycetidae</taxon>
        <taxon>Hypocreales</taxon>
        <taxon>Hypocreaceae</taxon>
        <taxon>Cladobotryum</taxon>
    </lineage>
</organism>
<dbReference type="Proteomes" id="UP001338125">
    <property type="component" value="Unassembled WGS sequence"/>
</dbReference>
<evidence type="ECO:0000313" key="3">
    <source>
        <dbReference type="EMBL" id="KAK5991234.1"/>
    </source>
</evidence>
<protein>
    <submittedName>
        <fullName evidence="3">Uncharacterized protein</fullName>
    </submittedName>
</protein>
<evidence type="ECO:0000256" key="1">
    <source>
        <dbReference type="SAM" id="MobiDB-lite"/>
    </source>
</evidence>
<feature type="region of interest" description="Disordered" evidence="1">
    <location>
        <begin position="223"/>
        <end position="246"/>
    </location>
</feature>
<keyword evidence="2" id="KW-0472">Membrane</keyword>
<feature type="region of interest" description="Disordered" evidence="1">
    <location>
        <begin position="158"/>
        <end position="182"/>
    </location>
</feature>
<keyword evidence="4" id="KW-1185">Reference proteome</keyword>
<accession>A0ABR0SGW5</accession>
<sequence length="307" mass="34700">MEHGPENFTAPTSQGIGLQFLNENWNGSISNGAPFTIRWNQSFRGDAFWPQLGLFKIGYPQDGLIAYELVSNLTASMNNDNASCVWTPGDLEDDLYTLFLSSARDSHSNWTISPPWRLKAPPRYPFHLAAPIVIPIVGLLLIYALSLTTCYIYRRRRRAKRQRDGPDDDDTTPLRDTERHPSVDTIITVETLEDSNRAKKPKIWLMTDPSSVPILLMPTTPSSERHLLSPTSPLSEPSFMSPTSPYSESASITPFSTISDQTFIAPISPLDRRVAQADKDRRRVRVVIPTEERKIDKGKQPLMRLYE</sequence>
<dbReference type="EMBL" id="JAVFKD010000014">
    <property type="protein sequence ID" value="KAK5991234.1"/>
    <property type="molecule type" value="Genomic_DNA"/>
</dbReference>
<name>A0ABR0SGW5_9HYPO</name>
<feature type="transmembrane region" description="Helical" evidence="2">
    <location>
        <begin position="128"/>
        <end position="153"/>
    </location>
</feature>
<keyword evidence="2" id="KW-0812">Transmembrane</keyword>
<keyword evidence="2" id="KW-1133">Transmembrane helix</keyword>
<proteinExistence type="predicted"/>
<comment type="caution">
    <text evidence="3">The sequence shown here is derived from an EMBL/GenBank/DDBJ whole genome shotgun (WGS) entry which is preliminary data.</text>
</comment>
<gene>
    <name evidence="3" type="ORF">PT974_09512</name>
</gene>
<feature type="compositionally biased region" description="Low complexity" evidence="1">
    <location>
        <begin position="228"/>
        <end position="238"/>
    </location>
</feature>
<evidence type="ECO:0000256" key="2">
    <source>
        <dbReference type="SAM" id="Phobius"/>
    </source>
</evidence>
<feature type="compositionally biased region" description="Basic and acidic residues" evidence="1">
    <location>
        <begin position="172"/>
        <end position="182"/>
    </location>
</feature>